<gene>
    <name evidence="2" type="ORF">EBO34_04515</name>
</gene>
<sequence length="126" mass="13898">MIRFRVVFLSFLLFIFLILSIVSRSIVYILFTSLLILSLFIAAGFLKKGTGAKEKRFSRQGVLYYLFIAGGILLFSYGFAGAFSTQSMFHYLGTAPSDEVVIAGCMITGSCLFTAGVTGKMVDFLR</sequence>
<dbReference type="RefSeq" id="WP_122896737.1">
    <property type="nucleotide sequence ID" value="NZ_RHIB01000001.1"/>
</dbReference>
<evidence type="ECO:0000313" key="3">
    <source>
        <dbReference type="Proteomes" id="UP000278746"/>
    </source>
</evidence>
<comment type="caution">
    <text evidence="2">The sequence shown here is derived from an EMBL/GenBank/DDBJ whole genome shotgun (WGS) entry which is preliminary data.</text>
</comment>
<keyword evidence="1" id="KW-0812">Transmembrane</keyword>
<feature type="transmembrane region" description="Helical" evidence="1">
    <location>
        <begin position="62"/>
        <end position="80"/>
    </location>
</feature>
<dbReference type="EMBL" id="RHIB01000001">
    <property type="protein sequence ID" value="RNA69216.1"/>
    <property type="molecule type" value="Genomic_DNA"/>
</dbReference>
<keyword evidence="1" id="KW-1133">Transmembrane helix</keyword>
<dbReference type="Proteomes" id="UP000278746">
    <property type="component" value="Unassembled WGS sequence"/>
</dbReference>
<dbReference type="AlphaFoldDB" id="A0A3M7TU90"/>
<organism evidence="2 3">
    <name type="scientific">Alteribacter keqinensis</name>
    <dbReference type="NCBI Taxonomy" id="2483800"/>
    <lineage>
        <taxon>Bacteria</taxon>
        <taxon>Bacillati</taxon>
        <taxon>Bacillota</taxon>
        <taxon>Bacilli</taxon>
        <taxon>Bacillales</taxon>
        <taxon>Bacillaceae</taxon>
        <taxon>Alteribacter</taxon>
    </lineage>
</organism>
<evidence type="ECO:0000313" key="2">
    <source>
        <dbReference type="EMBL" id="RNA69216.1"/>
    </source>
</evidence>
<dbReference type="OrthoDB" id="9977858at2"/>
<evidence type="ECO:0000256" key="1">
    <source>
        <dbReference type="SAM" id="Phobius"/>
    </source>
</evidence>
<feature type="transmembrane region" description="Helical" evidence="1">
    <location>
        <begin position="100"/>
        <end position="122"/>
    </location>
</feature>
<proteinExistence type="predicted"/>
<name>A0A3M7TU90_9BACI</name>
<keyword evidence="3" id="KW-1185">Reference proteome</keyword>
<reference evidence="2 3" key="1">
    <citation type="submission" date="2018-10" db="EMBL/GenBank/DDBJ databases">
        <title>Bacillus Keqinensis sp. nov., a moderately halophilic bacterium isolated from a saline-alkaline lake.</title>
        <authorList>
            <person name="Wang H."/>
        </authorList>
    </citation>
    <scope>NUCLEOTIDE SEQUENCE [LARGE SCALE GENOMIC DNA]</scope>
    <source>
        <strain evidence="2 3">KQ-3</strain>
    </source>
</reference>
<feature type="transmembrane region" description="Helical" evidence="1">
    <location>
        <begin position="34"/>
        <end position="50"/>
    </location>
</feature>
<protein>
    <submittedName>
        <fullName evidence="2">Uncharacterized protein</fullName>
    </submittedName>
</protein>
<accession>A0A3M7TU90</accession>
<keyword evidence="1" id="KW-0472">Membrane</keyword>